<reference evidence="2" key="1">
    <citation type="journal article" date="2020" name="mSystems">
        <title>Genome- and Community-Level Interaction Insights into Carbon Utilization and Element Cycling Functions of Hydrothermarchaeota in Hydrothermal Sediment.</title>
        <authorList>
            <person name="Zhou Z."/>
            <person name="Liu Y."/>
            <person name="Xu W."/>
            <person name="Pan J."/>
            <person name="Luo Z.H."/>
            <person name="Li M."/>
        </authorList>
    </citation>
    <scope>NUCLEOTIDE SEQUENCE [LARGE SCALE GENOMIC DNA]</scope>
    <source>
        <strain evidence="2">HyVt-538</strain>
    </source>
</reference>
<name>A0A7V5NWE4_9PROT</name>
<feature type="domain" description="Thioredoxin" evidence="1">
    <location>
        <begin position="20"/>
        <end position="173"/>
    </location>
</feature>
<dbReference type="InterPro" id="IPR000643">
    <property type="entry name" value="Iodothyronine_deiodinase"/>
</dbReference>
<dbReference type="Proteomes" id="UP000885806">
    <property type="component" value="Unassembled WGS sequence"/>
</dbReference>
<evidence type="ECO:0000313" key="2">
    <source>
        <dbReference type="EMBL" id="HHI88526.1"/>
    </source>
</evidence>
<dbReference type="InterPro" id="IPR036249">
    <property type="entry name" value="Thioredoxin-like_sf"/>
</dbReference>
<dbReference type="Gene3D" id="3.40.30.10">
    <property type="entry name" value="Glutaredoxin"/>
    <property type="match status" value="1"/>
</dbReference>
<protein>
    <recommendedName>
        <fullName evidence="1">Thioredoxin domain-containing protein</fullName>
    </recommendedName>
</protein>
<dbReference type="SUPFAM" id="SSF52833">
    <property type="entry name" value="Thioredoxin-like"/>
    <property type="match status" value="1"/>
</dbReference>
<proteinExistence type="predicted"/>
<dbReference type="AlphaFoldDB" id="A0A7V5NWE4"/>
<dbReference type="EMBL" id="DROP01000076">
    <property type="protein sequence ID" value="HHI88526.1"/>
    <property type="molecule type" value="Genomic_DNA"/>
</dbReference>
<sequence length="231" mass="26196">MYNYPDFSPNLYDYKHKTGLRPGEKVPDVAVQSPDGEIIPLKKLFDHVTVLETGSLTCPLYIGKIKSMNTLAKKHKNINFAVVYIREAHPGNRLCAVDSDSLKRARAQSLTRYEAENRKIYVDTLDGALHHALGLLPNMVYVIDTDGAVLHRSDWNNPDRLDHILMAIENGQKFPAWCEEFEPVPVKTTLRVLFRAGGIRAVADFLSHLPAMIREKRRIDEKDPAQNPLHC</sequence>
<dbReference type="GO" id="GO:0004800">
    <property type="term" value="F:thyroxine 5'-deiodinase activity"/>
    <property type="evidence" value="ECO:0007669"/>
    <property type="project" value="InterPro"/>
</dbReference>
<dbReference type="Pfam" id="PF00837">
    <property type="entry name" value="T4_deiodinase"/>
    <property type="match status" value="1"/>
</dbReference>
<evidence type="ECO:0000259" key="1">
    <source>
        <dbReference type="PROSITE" id="PS51352"/>
    </source>
</evidence>
<comment type="caution">
    <text evidence="2">The sequence shown here is derived from an EMBL/GenBank/DDBJ whole genome shotgun (WGS) entry which is preliminary data.</text>
</comment>
<organism evidence="2">
    <name type="scientific">Hellea balneolensis</name>
    <dbReference type="NCBI Taxonomy" id="287478"/>
    <lineage>
        <taxon>Bacteria</taxon>
        <taxon>Pseudomonadati</taxon>
        <taxon>Pseudomonadota</taxon>
        <taxon>Alphaproteobacteria</taxon>
        <taxon>Maricaulales</taxon>
        <taxon>Robiginitomaculaceae</taxon>
        <taxon>Hellea</taxon>
    </lineage>
</organism>
<dbReference type="PROSITE" id="PS51352">
    <property type="entry name" value="THIOREDOXIN_2"/>
    <property type="match status" value="1"/>
</dbReference>
<gene>
    <name evidence="2" type="ORF">ENK01_01115</name>
</gene>
<accession>A0A7V5NWE4</accession>
<dbReference type="InterPro" id="IPR013766">
    <property type="entry name" value="Thioredoxin_domain"/>
</dbReference>